<dbReference type="InterPro" id="IPR000649">
    <property type="entry name" value="IF-2B-related"/>
</dbReference>
<evidence type="ECO:0000313" key="3">
    <source>
        <dbReference type="Proteomes" id="UP000229641"/>
    </source>
</evidence>
<evidence type="ECO:0000256" key="1">
    <source>
        <dbReference type="RuleBase" id="RU003814"/>
    </source>
</evidence>
<dbReference type="InterPro" id="IPR037171">
    <property type="entry name" value="NagB/RpiA_transferase-like"/>
</dbReference>
<proteinExistence type="inferred from homology"/>
<dbReference type="Gene3D" id="3.40.50.10470">
    <property type="entry name" value="Translation initiation factor eif-2b, domain 2"/>
    <property type="match status" value="1"/>
</dbReference>
<dbReference type="Proteomes" id="UP000229641">
    <property type="component" value="Unassembled WGS sequence"/>
</dbReference>
<dbReference type="AlphaFoldDB" id="A0A2H0LZX6"/>
<name>A0A2H0LZX6_9BACT</name>
<accession>A0A2H0LZX6</accession>
<evidence type="ECO:0000313" key="2">
    <source>
        <dbReference type="EMBL" id="PIQ89204.1"/>
    </source>
</evidence>
<protein>
    <submittedName>
        <fullName evidence="2">Uncharacterized protein</fullName>
    </submittedName>
</protein>
<gene>
    <name evidence="2" type="ORF">COV72_04175</name>
</gene>
<dbReference type="EMBL" id="PCWA01000064">
    <property type="protein sequence ID" value="PIQ89204.1"/>
    <property type="molecule type" value="Genomic_DNA"/>
</dbReference>
<comment type="similarity">
    <text evidence="1">Belongs to the eIF-2B alpha/beta/delta subunits family.</text>
</comment>
<dbReference type="Pfam" id="PF01008">
    <property type="entry name" value="IF-2B"/>
    <property type="match status" value="1"/>
</dbReference>
<sequence length="143" mass="16298">MAKINDFIFIYGLPDKTFYENNKKENILFSEMRPRLLGARALSKELKKRKMKSTLICDSALGHFFFARRVKKVCLFKNKEGVFPPGALTVKILADYHKVTVEITNGETVKVARVLDADAKTFMGKKVTLKKIKTITPQTETLI</sequence>
<organism evidence="2 3">
    <name type="scientific">Candidatus Ghiorseimicrobium undicola</name>
    <dbReference type="NCBI Taxonomy" id="1974746"/>
    <lineage>
        <taxon>Bacteria</taxon>
        <taxon>Pseudomonadati</taxon>
        <taxon>Candidatus Omnitrophota</taxon>
        <taxon>Candidatus Ghiorseimicrobium</taxon>
    </lineage>
</organism>
<dbReference type="InterPro" id="IPR042529">
    <property type="entry name" value="IF_2B-like_C"/>
</dbReference>
<dbReference type="SUPFAM" id="SSF100950">
    <property type="entry name" value="NagB/RpiA/CoA transferase-like"/>
    <property type="match status" value="1"/>
</dbReference>
<reference evidence="2 3" key="1">
    <citation type="submission" date="2017-09" db="EMBL/GenBank/DDBJ databases">
        <title>Depth-based differentiation of microbial function through sediment-hosted aquifers and enrichment of novel symbionts in the deep terrestrial subsurface.</title>
        <authorList>
            <person name="Probst A.J."/>
            <person name="Ladd B."/>
            <person name="Jarett J.K."/>
            <person name="Geller-Mcgrath D.E."/>
            <person name="Sieber C.M."/>
            <person name="Emerson J.B."/>
            <person name="Anantharaman K."/>
            <person name="Thomas B.C."/>
            <person name="Malmstrom R."/>
            <person name="Stieglmeier M."/>
            <person name="Klingl A."/>
            <person name="Woyke T."/>
            <person name="Ryan C.M."/>
            <person name="Banfield J.F."/>
        </authorList>
    </citation>
    <scope>NUCLEOTIDE SEQUENCE [LARGE SCALE GENOMIC DNA]</scope>
    <source>
        <strain evidence="2">CG11_big_fil_rev_8_21_14_0_20_42_13</strain>
    </source>
</reference>
<comment type="caution">
    <text evidence="2">The sequence shown here is derived from an EMBL/GenBank/DDBJ whole genome shotgun (WGS) entry which is preliminary data.</text>
</comment>